<evidence type="ECO:0000256" key="4">
    <source>
        <dbReference type="RuleBase" id="RU003690"/>
    </source>
</evidence>
<dbReference type="GeneID" id="96999017"/>
<dbReference type="FunFam" id="3.20.20.80:FF:000004">
    <property type="entry name" value="Beta-glucosidase 6-phospho-beta-glucosidase"/>
    <property type="match status" value="1"/>
</dbReference>
<evidence type="ECO:0008006" key="7">
    <source>
        <dbReference type="Google" id="ProtNLM"/>
    </source>
</evidence>
<evidence type="ECO:0000256" key="1">
    <source>
        <dbReference type="ARBA" id="ARBA00010838"/>
    </source>
</evidence>
<dbReference type="Gene3D" id="3.20.20.80">
    <property type="entry name" value="Glycosidases"/>
    <property type="match status" value="1"/>
</dbReference>
<dbReference type="PANTHER" id="PTHR10353">
    <property type="entry name" value="GLYCOSYL HYDROLASE"/>
    <property type="match status" value="1"/>
</dbReference>
<dbReference type="RefSeq" id="WP_005398507.1">
    <property type="nucleotide sequence ID" value="NZ_JH601088.1"/>
</dbReference>
<keyword evidence="3" id="KW-0326">Glycosidase</keyword>
<evidence type="ECO:0000256" key="2">
    <source>
        <dbReference type="ARBA" id="ARBA00022801"/>
    </source>
</evidence>
<dbReference type="InterPro" id="IPR017853">
    <property type="entry name" value="GH"/>
</dbReference>
<dbReference type="SUPFAM" id="SSF51445">
    <property type="entry name" value="(Trans)glycosidases"/>
    <property type="match status" value="1"/>
</dbReference>
<dbReference type="InterPro" id="IPR001360">
    <property type="entry name" value="Glyco_hydro_1"/>
</dbReference>
<name>H3NNW3_9FIRM</name>
<reference evidence="5 6" key="1">
    <citation type="submission" date="2012-01" db="EMBL/GenBank/DDBJ databases">
        <title>The Genome Sequence of Helcococcus kunzii ATCC 51366.</title>
        <authorList>
            <consortium name="The Broad Institute Genome Sequencing Platform"/>
            <person name="Earl A."/>
            <person name="Ward D."/>
            <person name="Feldgarden M."/>
            <person name="Gevers D."/>
            <person name="Huys G."/>
            <person name="Young S.K."/>
            <person name="Zeng Q."/>
            <person name="Gargeya S."/>
            <person name="Fitzgerald M."/>
            <person name="Haas B."/>
            <person name="Abouelleil A."/>
            <person name="Alvarado L."/>
            <person name="Arachchi H.M."/>
            <person name="Berlin A."/>
            <person name="Chapman S.B."/>
            <person name="Gearin G."/>
            <person name="Goldberg J."/>
            <person name="Griggs A."/>
            <person name="Gujja S."/>
            <person name="Hansen M."/>
            <person name="Heiman D."/>
            <person name="Howarth C."/>
            <person name="Larimer J."/>
            <person name="Lui A."/>
            <person name="MacDonald P.J.P."/>
            <person name="McCowen C."/>
            <person name="Montmayeur A."/>
            <person name="Murphy C."/>
            <person name="Neiman D."/>
            <person name="Pearson M."/>
            <person name="Priest M."/>
            <person name="Roberts A."/>
            <person name="Saif S."/>
            <person name="Shea T."/>
            <person name="Sisk P."/>
            <person name="Stolte C."/>
            <person name="Sykes S."/>
            <person name="Wortman J."/>
            <person name="Nusbaum C."/>
            <person name="Birren B."/>
        </authorList>
    </citation>
    <scope>NUCLEOTIDE SEQUENCE [LARGE SCALE GENOMIC DNA]</scope>
    <source>
        <strain evidence="5 6">ATCC 51366</strain>
    </source>
</reference>
<keyword evidence="2" id="KW-0378">Hydrolase</keyword>
<organism evidence="5 6">
    <name type="scientific">Helcococcus kunzii ATCC 51366</name>
    <dbReference type="NCBI Taxonomy" id="883114"/>
    <lineage>
        <taxon>Bacteria</taxon>
        <taxon>Bacillati</taxon>
        <taxon>Bacillota</taxon>
        <taxon>Tissierellia</taxon>
        <taxon>Tissierellales</taxon>
        <taxon>Peptoniphilaceae</taxon>
        <taxon>Helcococcus</taxon>
    </lineage>
</organism>
<comment type="similarity">
    <text evidence="1 4">Belongs to the glycosyl hydrolase 1 family.</text>
</comment>
<evidence type="ECO:0000313" key="5">
    <source>
        <dbReference type="EMBL" id="EHR34088.1"/>
    </source>
</evidence>
<dbReference type="Proteomes" id="UP000004191">
    <property type="component" value="Unassembled WGS sequence"/>
</dbReference>
<evidence type="ECO:0000313" key="6">
    <source>
        <dbReference type="Proteomes" id="UP000004191"/>
    </source>
</evidence>
<evidence type="ECO:0000256" key="3">
    <source>
        <dbReference type="ARBA" id="ARBA00023295"/>
    </source>
</evidence>
<comment type="caution">
    <text evidence="5">The sequence shown here is derived from an EMBL/GenBank/DDBJ whole genome shotgun (WGS) entry which is preliminary data.</text>
</comment>
<gene>
    <name evidence="5" type="ORF">HMPREF9709_01024</name>
</gene>
<accession>H3NNW3</accession>
<dbReference type="EMBL" id="AGEI01000021">
    <property type="protein sequence ID" value="EHR34088.1"/>
    <property type="molecule type" value="Genomic_DNA"/>
</dbReference>
<keyword evidence="6" id="KW-1185">Reference proteome</keyword>
<dbReference type="OrthoDB" id="9765195at2"/>
<dbReference type="HOGENOM" id="CLU_001859_0_1_9"/>
<sequence length="458" mass="53909">MIKFPEGFYFGSATSATQSEGRVEGDGKGENIWDLWFQLEPYKFHNNIGPKDTSTIYKNYKEDVKLLKQTGHNSFRTSISWSRLFPNGYGEINQKAVDFYKSYFKAIKDEGITLFMNLYHFDMPVKLQEIGGWENREVVEHYANYAKTCFELFGEFVDRWFTFNEPIVHVEMGYLYQYHYPMEVDPKKAVLVGYHTQLASARAIEEFRKIEKEKKIGIVLNLTPAIPRSQHPSDIKASKYAEMFAIRSFLDPSVKGEFQKEFVDLLRQNDMLPETNFKDLEIIKNNTIDFLGVNYYQPLRVKAIKYQISEDAIFMPDNYYEPYIMPGRRVNPHRGWEIDPSVVYDIAIYIRDNYGNIEWMISENGIGVENEAKFMVDGKIQDDYRIEFFKEHLTYLHKGIEEGSNCIGYHVWTFIDCWSWLNSYKNRYGLVALDLETEKRTIKKSGEWFKKLSENNGF</sequence>
<dbReference type="PANTHER" id="PTHR10353:SF139">
    <property type="entry name" value="6-PHOSPHO-BETA-GLUCOSIDASE GMUD"/>
    <property type="match status" value="1"/>
</dbReference>
<dbReference type="GO" id="GO:0008422">
    <property type="term" value="F:beta-glucosidase activity"/>
    <property type="evidence" value="ECO:0007669"/>
    <property type="project" value="TreeGrafter"/>
</dbReference>
<proteinExistence type="inferred from homology"/>
<dbReference type="STRING" id="883114.HMPREF9709_01024"/>
<protein>
    <recommendedName>
        <fullName evidence="7">6-phospho-beta-glucosidase</fullName>
    </recommendedName>
</protein>
<dbReference type="PRINTS" id="PR00131">
    <property type="entry name" value="GLHYDRLASE1"/>
</dbReference>
<dbReference type="GO" id="GO:0016052">
    <property type="term" value="P:carbohydrate catabolic process"/>
    <property type="evidence" value="ECO:0007669"/>
    <property type="project" value="TreeGrafter"/>
</dbReference>
<dbReference type="PATRIC" id="fig|883114.3.peg.1014"/>
<dbReference type="AlphaFoldDB" id="H3NNW3"/>
<dbReference type="Pfam" id="PF00232">
    <property type="entry name" value="Glyco_hydro_1"/>
    <property type="match status" value="1"/>
</dbReference>
<dbReference type="GO" id="GO:0005829">
    <property type="term" value="C:cytosol"/>
    <property type="evidence" value="ECO:0007669"/>
    <property type="project" value="TreeGrafter"/>
</dbReference>
<dbReference type="eggNOG" id="COG2723">
    <property type="taxonomic scope" value="Bacteria"/>
</dbReference>